<dbReference type="InterPro" id="IPR001524">
    <property type="entry name" value="Glyco_hydro_6_CS"/>
</dbReference>
<keyword evidence="11" id="KW-1185">Reference proteome</keyword>
<dbReference type="PANTHER" id="PTHR34876">
    <property type="match status" value="1"/>
</dbReference>
<feature type="binding site" evidence="7">
    <location>
        <position position="316"/>
    </location>
    <ligand>
        <name>substrate</name>
    </ligand>
</feature>
<dbReference type="Proteomes" id="UP000799777">
    <property type="component" value="Unassembled WGS sequence"/>
</dbReference>
<feature type="binding site" evidence="7">
    <location>
        <position position="217"/>
    </location>
    <ligand>
        <name>substrate</name>
    </ligand>
</feature>
<reference evidence="10" key="1">
    <citation type="journal article" date="2020" name="Stud. Mycol.">
        <title>101 Dothideomycetes genomes: a test case for predicting lifestyles and emergence of pathogens.</title>
        <authorList>
            <person name="Haridas S."/>
            <person name="Albert R."/>
            <person name="Binder M."/>
            <person name="Bloem J."/>
            <person name="Labutti K."/>
            <person name="Salamov A."/>
            <person name="Andreopoulos B."/>
            <person name="Baker S."/>
            <person name="Barry K."/>
            <person name="Bills G."/>
            <person name="Bluhm B."/>
            <person name="Cannon C."/>
            <person name="Castanera R."/>
            <person name="Culley D."/>
            <person name="Daum C."/>
            <person name="Ezra D."/>
            <person name="Gonzalez J."/>
            <person name="Henrissat B."/>
            <person name="Kuo A."/>
            <person name="Liang C."/>
            <person name="Lipzen A."/>
            <person name="Lutzoni F."/>
            <person name="Magnuson J."/>
            <person name="Mondo S."/>
            <person name="Nolan M."/>
            <person name="Ohm R."/>
            <person name="Pangilinan J."/>
            <person name="Park H.-J."/>
            <person name="Ramirez L."/>
            <person name="Alfaro M."/>
            <person name="Sun H."/>
            <person name="Tritt A."/>
            <person name="Yoshinaga Y."/>
            <person name="Zwiers L.-H."/>
            <person name="Turgeon B."/>
            <person name="Goodwin S."/>
            <person name="Spatafora J."/>
            <person name="Crous P."/>
            <person name="Grigoriev I."/>
        </authorList>
    </citation>
    <scope>NUCLEOTIDE SEQUENCE</scope>
    <source>
        <strain evidence="10">CBS 110217</strain>
    </source>
</reference>
<keyword evidence="5 9" id="KW-0624">Polysaccharide degradation</keyword>
<keyword evidence="1 9" id="KW-0378">Hydrolase</keyword>
<dbReference type="Gene3D" id="3.20.20.40">
    <property type="entry name" value="1, 4-beta cellobiohydrolase"/>
    <property type="match status" value="1"/>
</dbReference>
<dbReference type="EMBL" id="ML978157">
    <property type="protein sequence ID" value="KAF2035626.1"/>
    <property type="molecule type" value="Genomic_DNA"/>
</dbReference>
<dbReference type="EC" id="3.2.1.-" evidence="9"/>
<evidence type="ECO:0000256" key="7">
    <source>
        <dbReference type="PIRSR" id="PIRSR001100-2"/>
    </source>
</evidence>
<feature type="chain" id="PRO_5040543639" description="Glucanase" evidence="9">
    <location>
        <begin position="21"/>
        <end position="391"/>
    </location>
</feature>
<feature type="signal peptide" evidence="9">
    <location>
        <begin position="1"/>
        <end position="20"/>
    </location>
</feature>
<feature type="active site" description="Proton donor" evidence="6 8">
    <location>
        <position position="169"/>
    </location>
</feature>
<protein>
    <recommendedName>
        <fullName evidence="9">Glucanase</fullName>
        <ecNumber evidence="9">3.2.1.-</ecNumber>
    </recommendedName>
</protein>
<dbReference type="OrthoDB" id="64893at2759"/>
<dbReference type="PANTHER" id="PTHR34876:SF10">
    <property type="entry name" value="GLUCANASE"/>
    <property type="match status" value="1"/>
</dbReference>
<keyword evidence="4 9" id="KW-0326">Glycosidase</keyword>
<gene>
    <name evidence="10" type="ORF">EK21DRAFT_53966</name>
</gene>
<evidence type="ECO:0000313" key="10">
    <source>
        <dbReference type="EMBL" id="KAF2035626.1"/>
    </source>
</evidence>
<evidence type="ECO:0000256" key="3">
    <source>
        <dbReference type="ARBA" id="ARBA00023277"/>
    </source>
</evidence>
<feature type="binding site" evidence="7">
    <location>
        <position position="82"/>
    </location>
    <ligand>
        <name>substrate</name>
    </ligand>
</feature>
<dbReference type="AlphaFoldDB" id="A0A9P4LPZ8"/>
<evidence type="ECO:0000256" key="8">
    <source>
        <dbReference type="PROSITE-ProRule" id="PRU10057"/>
    </source>
</evidence>
<name>A0A9P4LPZ8_9PLEO</name>
<evidence type="ECO:0000256" key="1">
    <source>
        <dbReference type="ARBA" id="ARBA00022801"/>
    </source>
</evidence>
<dbReference type="Pfam" id="PF01341">
    <property type="entry name" value="Glyco_hydro_6"/>
    <property type="match status" value="1"/>
</dbReference>
<evidence type="ECO:0000256" key="4">
    <source>
        <dbReference type="ARBA" id="ARBA00023295"/>
    </source>
</evidence>
<feature type="active site" description="Proton acceptor" evidence="6">
    <location>
        <position position="350"/>
    </location>
</feature>
<feature type="binding site" evidence="7">
    <location>
        <position position="214"/>
    </location>
    <ligand>
        <name>substrate</name>
    </ligand>
</feature>
<dbReference type="PIRSF" id="PIRSF001100">
    <property type="entry name" value="Beta_cellobiohydrolase"/>
    <property type="match status" value="1"/>
</dbReference>
<dbReference type="GO" id="GO:0004553">
    <property type="term" value="F:hydrolase activity, hydrolyzing O-glycosyl compounds"/>
    <property type="evidence" value="ECO:0007669"/>
    <property type="project" value="InterPro"/>
</dbReference>
<evidence type="ECO:0000256" key="6">
    <source>
        <dbReference type="PIRSR" id="PIRSR001100-1"/>
    </source>
</evidence>
<comment type="caution">
    <text evidence="10">The sequence shown here is derived from an EMBL/GenBank/DDBJ whole genome shotgun (WGS) entry which is preliminary data.</text>
</comment>
<dbReference type="InterPro" id="IPR036434">
    <property type="entry name" value="Beta_cellobiohydrolase_sf"/>
</dbReference>
<keyword evidence="2 9" id="KW-0136">Cellulose degradation</keyword>
<evidence type="ECO:0000256" key="9">
    <source>
        <dbReference type="RuleBase" id="RU361186"/>
    </source>
</evidence>
<evidence type="ECO:0000313" key="11">
    <source>
        <dbReference type="Proteomes" id="UP000799777"/>
    </source>
</evidence>
<accession>A0A9P4LPZ8</accession>
<dbReference type="SUPFAM" id="SSF51989">
    <property type="entry name" value="Glycosyl hydrolases family 6, cellulases"/>
    <property type="match status" value="1"/>
</dbReference>
<dbReference type="PROSITE" id="PS00656">
    <property type="entry name" value="GLYCOSYL_HYDROL_F6_2"/>
    <property type="match status" value="1"/>
</dbReference>
<sequence length="391" mass="42071">MVQLTQFVLATAALAGAATAAPKPPAPPSNVTVNPWTGKDRYVVQSYGKKLDQTIAAFTSNNDTLNAARTRTVQQKVSTFHWVTTRAMVSSIKDVIKEARAQRKGPKRVIVGLVLYNLPDRDCSAGESAGELSSANDGLNLYKTEFIDAYAKVVSSAPDLDFAIVLEPDSLGNAITNQGIPFCATATPVYEEGIAYAIAKLQFPNVSLYIDAAHGGWLGWADNLAPTAAIFAKVVDMAKKINPAAKIRGYSTNVSNYNPFQAKVRENYTEYSPSWDESHYATSLSPYLEAAGLPSNFIIDQGRVHLPGARKEWGDWCNVAPSGFGPLPGTKTNNTHVDSLVWIKPGGESDGQCGLDGAPAAGAWFDEYVQMLVKNADPPLEPTYAKKPKAL</sequence>
<comment type="similarity">
    <text evidence="9">Belongs to the glycosyl hydrolase family 6.</text>
</comment>
<proteinExistence type="inferred from homology"/>
<feature type="binding site" evidence="7">
    <location>
        <position position="256"/>
    </location>
    <ligand>
        <name>substrate</name>
    </ligand>
</feature>
<feature type="binding site" evidence="7">
    <location>
        <position position="348"/>
    </location>
    <ligand>
        <name>substrate</name>
    </ligand>
</feature>
<dbReference type="GO" id="GO:0030245">
    <property type="term" value="P:cellulose catabolic process"/>
    <property type="evidence" value="ECO:0007669"/>
    <property type="project" value="UniProtKB-KW"/>
</dbReference>
<dbReference type="PRINTS" id="PR00733">
    <property type="entry name" value="GLHYDRLASE6"/>
</dbReference>
<evidence type="ECO:0000256" key="2">
    <source>
        <dbReference type="ARBA" id="ARBA00023001"/>
    </source>
</evidence>
<organism evidence="10 11">
    <name type="scientific">Setomelanomma holmii</name>
    <dbReference type="NCBI Taxonomy" id="210430"/>
    <lineage>
        <taxon>Eukaryota</taxon>
        <taxon>Fungi</taxon>
        <taxon>Dikarya</taxon>
        <taxon>Ascomycota</taxon>
        <taxon>Pezizomycotina</taxon>
        <taxon>Dothideomycetes</taxon>
        <taxon>Pleosporomycetidae</taxon>
        <taxon>Pleosporales</taxon>
        <taxon>Pleosporineae</taxon>
        <taxon>Phaeosphaeriaceae</taxon>
        <taxon>Setomelanomma</taxon>
    </lineage>
</organism>
<dbReference type="InterPro" id="IPR016288">
    <property type="entry name" value="Beta_cellobiohydrolase"/>
</dbReference>
<keyword evidence="9" id="KW-0732">Signal</keyword>
<feature type="binding site" evidence="7">
    <location>
        <position position="344"/>
    </location>
    <ligand>
        <name>substrate</name>
    </ligand>
</feature>
<keyword evidence="3 9" id="KW-0119">Carbohydrate metabolism</keyword>
<evidence type="ECO:0000256" key="5">
    <source>
        <dbReference type="ARBA" id="ARBA00023326"/>
    </source>
</evidence>